<keyword evidence="2" id="KW-0472">Membrane</keyword>
<reference evidence="4" key="1">
    <citation type="submission" date="2015-06" db="EMBL/GenBank/DDBJ databases">
        <title>Expansion of signal transduction pathways in fungi by whole-genome duplication.</title>
        <authorList>
            <consortium name="DOE Joint Genome Institute"/>
            <person name="Corrochano L.M."/>
            <person name="Kuo A."/>
            <person name="Marcet-Houben M."/>
            <person name="Polaino S."/>
            <person name="Salamov A."/>
            <person name="Villalobos J.M."/>
            <person name="Alvarez M.I."/>
            <person name="Avalos J."/>
            <person name="Benito E.P."/>
            <person name="Benoit I."/>
            <person name="Burger G."/>
            <person name="Camino L.P."/>
            <person name="Canovas D."/>
            <person name="Cerda-Olmedo E."/>
            <person name="Cheng J.-F."/>
            <person name="Dominguez A."/>
            <person name="Elias M."/>
            <person name="Eslava A.P."/>
            <person name="Glaser F."/>
            <person name="Grimwood J."/>
            <person name="Gutierrez G."/>
            <person name="Heitman J."/>
            <person name="Henrissat B."/>
            <person name="Iturriaga E.A."/>
            <person name="Lang B.F."/>
            <person name="Lavin J.L."/>
            <person name="Lee S."/>
            <person name="Li W."/>
            <person name="Lindquist E."/>
            <person name="Lopez-Garcia S."/>
            <person name="Luque E.M."/>
            <person name="Marcos A.T."/>
            <person name="Martin J."/>
            <person name="McCluskey K."/>
            <person name="Medina H.R."/>
            <person name="Miralles-Duran A."/>
            <person name="Miyazaki A."/>
            <person name="Munoz-Torres E."/>
            <person name="Oguiza J.A."/>
            <person name="Ohm R."/>
            <person name="Olmedo M."/>
            <person name="Orejas M."/>
            <person name="Ortiz-Castellanos L."/>
            <person name="Pisabarro A.G."/>
            <person name="Rodriguez-Romero J."/>
            <person name="Ruiz-Herrera J."/>
            <person name="Ruiz-Vazquez R."/>
            <person name="Sanz C."/>
            <person name="Schackwitz W."/>
            <person name="Schmutz J."/>
            <person name="Shahriari M."/>
            <person name="Shelest E."/>
            <person name="Silva-Franco F."/>
            <person name="Soanes D."/>
            <person name="Syed K."/>
            <person name="Tagua V.G."/>
            <person name="Talbot N.J."/>
            <person name="Thon M."/>
            <person name="De vries R.P."/>
            <person name="Wiebenga A."/>
            <person name="Yadav J.S."/>
            <person name="Braun E.L."/>
            <person name="Baker S."/>
            <person name="Garre V."/>
            <person name="Horwitz B."/>
            <person name="Torres-Martinez S."/>
            <person name="Idnurm A."/>
            <person name="Herrera-Estrella A."/>
            <person name="Gabaldon T."/>
            <person name="Grigoriev I.V."/>
        </authorList>
    </citation>
    <scope>NUCLEOTIDE SEQUENCE [LARGE SCALE GENOMIC DNA]</scope>
    <source>
        <strain evidence="4">NRRL 1555(-)</strain>
    </source>
</reference>
<evidence type="ECO:0000313" key="3">
    <source>
        <dbReference type="EMBL" id="OAD81159.1"/>
    </source>
</evidence>
<feature type="compositionally biased region" description="Acidic residues" evidence="1">
    <location>
        <begin position="142"/>
        <end position="169"/>
    </location>
</feature>
<keyword evidence="2" id="KW-1133">Transmembrane helix</keyword>
<evidence type="ECO:0000313" key="4">
    <source>
        <dbReference type="Proteomes" id="UP000077315"/>
    </source>
</evidence>
<accession>A0A167R9F0</accession>
<feature type="region of interest" description="Disordered" evidence="1">
    <location>
        <begin position="141"/>
        <end position="169"/>
    </location>
</feature>
<dbReference type="InParanoid" id="A0A167R9F0"/>
<evidence type="ECO:0000256" key="1">
    <source>
        <dbReference type="SAM" id="MobiDB-lite"/>
    </source>
</evidence>
<evidence type="ECO:0008006" key="5">
    <source>
        <dbReference type="Google" id="ProtNLM"/>
    </source>
</evidence>
<dbReference type="VEuPathDB" id="FungiDB:PHYBLDRAFT_72980"/>
<dbReference type="Proteomes" id="UP000077315">
    <property type="component" value="Unassembled WGS sequence"/>
</dbReference>
<protein>
    <recommendedName>
        <fullName evidence="5">C2H2-type zinc finger transcription factor</fullName>
    </recommendedName>
</protein>
<dbReference type="PANTHER" id="PTHR46579">
    <property type="entry name" value="F5/8 TYPE C DOMAIN-CONTAINING PROTEIN-RELATED"/>
    <property type="match status" value="1"/>
</dbReference>
<name>A0A167R9F0_PHYB8</name>
<dbReference type="RefSeq" id="XP_018299199.1">
    <property type="nucleotide sequence ID" value="XM_018442755.1"/>
</dbReference>
<dbReference type="EMBL" id="KV440971">
    <property type="protein sequence ID" value="OAD81159.1"/>
    <property type="molecule type" value="Genomic_DNA"/>
</dbReference>
<gene>
    <name evidence="3" type="ORF">PHYBLDRAFT_72980</name>
</gene>
<feature type="transmembrane region" description="Helical" evidence="2">
    <location>
        <begin position="106"/>
        <end position="127"/>
    </location>
</feature>
<dbReference type="AlphaFoldDB" id="A0A167R9F0"/>
<dbReference type="GeneID" id="29003661"/>
<dbReference type="PANTHER" id="PTHR46579:SF2">
    <property type="entry name" value="C2H2-TYPE DOMAIN-CONTAINING PROTEIN"/>
    <property type="match status" value="1"/>
</dbReference>
<sequence length="802" mass="92586">MSSTSELYNKKCYCTKCSDNQQGYSFVSTQTFQCHNKRARYEDMERNVSVQRNLVDIDFETTSNQQTRPIEAIGSRTNSSVWEGAPISDNEIAFSNVVFQFLKAFFLYYIWLLECIYCLTSVGVTIMTSSHKSIWITTSNELNDESSDGDENDNDEESNGSEESEDDEENIVEIEVEEFDTEDPFATTNMPENPVHRFIATFVVMFVSHYVVNKGTVVLIEFIKKLLSIYKQDFQLPVSLSGLQSMTELSVMTKEIKRFVVCQDCYKVYEESVAAPLNCDFIKLGAHTTCNCKLMSYVYQSLKRALKILFLCLDFEQKIMHWNQEFKITAILCDVCDGEAWTDLKGNDNEIFVENFCSLMLTLNINCFQPFNGTSYSCGAIYLVINNLPRNGATVRAALLMVACDIPAVRKTSRFTAHTSTCACYKCNNQFSRLPGTSLVHLRGFDCQQWRHRSDRANRVHAEEWNSASTPSERQQLEVEYGVRWLQLYCLGYFDLVRGMIIDSMHNLFLGTPKRMIETWTKIKKMKNNDLLAMQTVAATMIFPSNYTKLKTKTGKDFSHMKADEWKSWVLVYSPMLLKLVLPSNMFNGWMHYVKACHILVKPSISFIEVDQAHSYLQEFCQSCEDIYEPKVLTCKMHRHLYLHDTIRDFGFVYGYWLFGFERYNDSFLSRAAPIKGNEPLPPSSFPLQSLKESTMSDIDYPQLLDYYKIAYVIPNLISYHDARLSQYFVNNRITKLKSIDLLGQTYIGNNSSGKHGSLVQAFFHMVCSSINIKVLKSFQFYLKKTPIVEYIEAPYFILWRV</sequence>
<proteinExistence type="predicted"/>
<keyword evidence="4" id="KW-1185">Reference proteome</keyword>
<organism evidence="3 4">
    <name type="scientific">Phycomyces blakesleeanus (strain ATCC 8743b / DSM 1359 / FGSC 10004 / NBRC 33097 / NRRL 1555)</name>
    <dbReference type="NCBI Taxonomy" id="763407"/>
    <lineage>
        <taxon>Eukaryota</taxon>
        <taxon>Fungi</taxon>
        <taxon>Fungi incertae sedis</taxon>
        <taxon>Mucoromycota</taxon>
        <taxon>Mucoromycotina</taxon>
        <taxon>Mucoromycetes</taxon>
        <taxon>Mucorales</taxon>
        <taxon>Phycomycetaceae</taxon>
        <taxon>Phycomyces</taxon>
    </lineage>
</organism>
<dbReference type="OrthoDB" id="2404451at2759"/>
<keyword evidence="2" id="KW-0812">Transmembrane</keyword>
<evidence type="ECO:0000256" key="2">
    <source>
        <dbReference type="SAM" id="Phobius"/>
    </source>
</evidence>